<dbReference type="PROSITE" id="PS51840">
    <property type="entry name" value="C2_NT"/>
    <property type="match status" value="1"/>
</dbReference>
<feature type="region of interest" description="Disordered" evidence="1">
    <location>
        <begin position="171"/>
        <end position="215"/>
    </location>
</feature>
<feature type="compositionally biased region" description="Basic and acidic residues" evidence="1">
    <location>
        <begin position="501"/>
        <end position="523"/>
    </location>
</feature>
<feature type="compositionally biased region" description="Polar residues" evidence="1">
    <location>
        <begin position="541"/>
        <end position="551"/>
    </location>
</feature>
<feature type="compositionally biased region" description="Basic residues" evidence="1">
    <location>
        <begin position="383"/>
        <end position="397"/>
    </location>
</feature>
<name>A0ABR3FIY0_9AGAR</name>
<dbReference type="Pfam" id="PF10358">
    <property type="entry name" value="NT-C2"/>
    <property type="match status" value="1"/>
</dbReference>
<dbReference type="InterPro" id="IPR019448">
    <property type="entry name" value="NT-C2"/>
</dbReference>
<accession>A0ABR3FIY0</accession>
<feature type="compositionally biased region" description="Low complexity" evidence="1">
    <location>
        <begin position="173"/>
        <end position="188"/>
    </location>
</feature>
<dbReference type="InterPro" id="IPR039931">
    <property type="entry name" value="EEIG1/2-like"/>
</dbReference>
<evidence type="ECO:0000313" key="3">
    <source>
        <dbReference type="EMBL" id="KAL0575306.1"/>
    </source>
</evidence>
<feature type="region of interest" description="Disordered" evidence="1">
    <location>
        <begin position="100"/>
        <end position="131"/>
    </location>
</feature>
<keyword evidence="4" id="KW-1185">Reference proteome</keyword>
<dbReference type="PANTHER" id="PTHR21456:SF1">
    <property type="entry name" value="C2 NT-TYPE DOMAIN-CONTAINING PROTEIN"/>
    <property type="match status" value="1"/>
</dbReference>
<protein>
    <recommendedName>
        <fullName evidence="2">C2 NT-type domain-containing protein</fullName>
    </recommendedName>
</protein>
<evidence type="ECO:0000259" key="2">
    <source>
        <dbReference type="PROSITE" id="PS51840"/>
    </source>
</evidence>
<comment type="caution">
    <text evidence="3">The sequence shown here is derived from an EMBL/GenBank/DDBJ whole genome shotgun (WGS) entry which is preliminary data.</text>
</comment>
<evidence type="ECO:0000313" key="4">
    <source>
        <dbReference type="Proteomes" id="UP001465976"/>
    </source>
</evidence>
<feature type="region of interest" description="Disordered" evidence="1">
    <location>
        <begin position="371"/>
        <end position="441"/>
    </location>
</feature>
<feature type="compositionally biased region" description="Polar residues" evidence="1">
    <location>
        <begin position="1"/>
        <end position="23"/>
    </location>
</feature>
<feature type="domain" description="C2 NT-type" evidence="2">
    <location>
        <begin position="45"/>
        <end position="316"/>
    </location>
</feature>
<feature type="region of interest" description="Disordered" evidence="1">
    <location>
        <begin position="501"/>
        <end position="600"/>
    </location>
</feature>
<dbReference type="Proteomes" id="UP001465976">
    <property type="component" value="Unassembled WGS sequence"/>
</dbReference>
<proteinExistence type="predicted"/>
<evidence type="ECO:0000256" key="1">
    <source>
        <dbReference type="SAM" id="MobiDB-lite"/>
    </source>
</evidence>
<feature type="compositionally biased region" description="Acidic residues" evidence="1">
    <location>
        <begin position="416"/>
        <end position="435"/>
    </location>
</feature>
<feature type="region of interest" description="Disordered" evidence="1">
    <location>
        <begin position="1"/>
        <end position="39"/>
    </location>
</feature>
<gene>
    <name evidence="3" type="ORF">V5O48_006657</name>
</gene>
<dbReference type="PANTHER" id="PTHR21456">
    <property type="entry name" value="FAMILY WITH SEQUENCE SIMILARITY 102"/>
    <property type="match status" value="1"/>
</dbReference>
<feature type="compositionally biased region" description="Basic and acidic residues" evidence="1">
    <location>
        <begin position="100"/>
        <end position="116"/>
    </location>
</feature>
<organism evidence="3 4">
    <name type="scientific">Marasmius crinis-equi</name>
    <dbReference type="NCBI Taxonomy" id="585013"/>
    <lineage>
        <taxon>Eukaryota</taxon>
        <taxon>Fungi</taxon>
        <taxon>Dikarya</taxon>
        <taxon>Basidiomycota</taxon>
        <taxon>Agaricomycotina</taxon>
        <taxon>Agaricomycetes</taxon>
        <taxon>Agaricomycetidae</taxon>
        <taxon>Agaricales</taxon>
        <taxon>Marasmiineae</taxon>
        <taxon>Marasmiaceae</taxon>
        <taxon>Marasmius</taxon>
    </lineage>
</organism>
<reference evidence="3 4" key="1">
    <citation type="submission" date="2024-02" db="EMBL/GenBank/DDBJ databases">
        <title>A draft genome for the cacao thread blight pathogen Marasmius crinis-equi.</title>
        <authorList>
            <person name="Cohen S.P."/>
            <person name="Baruah I.K."/>
            <person name="Amoako-Attah I."/>
            <person name="Bukari Y."/>
            <person name="Meinhardt L.W."/>
            <person name="Bailey B.A."/>
        </authorList>
    </citation>
    <scope>NUCLEOTIDE SEQUENCE [LARGE SCALE GENOMIC DNA]</scope>
    <source>
        <strain evidence="3 4">GH-76</strain>
    </source>
</reference>
<dbReference type="EMBL" id="JBAHYK010000317">
    <property type="protein sequence ID" value="KAL0575306.1"/>
    <property type="molecule type" value="Genomic_DNA"/>
</dbReference>
<sequence>MPHSTANNLRNIPSNDSRATPKQRQPKTPPEKPVEPSVHGLRAHLQHLLPRHAVFHVRVQIHQISSVPLVHGHFGVRWKFRRVKSSAGSAVNLEKLTRGKAEVQAESTATKRDLKGKGKTLAVDEDGSFDSGENSLASSFVSISDQIPSVVVSQSGDSSTNTSLHSTPFLSTASASSHDSNFTSSSSNDSHEHPSSANSSPHSHSKPTRPTYSPARGITPYYKLKDHAVTWEHSLNVLVKMDIDRETSELQSNVLKLGVMQKVISGDPDAPQNPRLGVVYLDLAQYAGVGEAVTRRYLLRKSKTNATLKLTTEVIFVSGDSNYNAPILPKGEILNGVAGLLDSDIYKTRPRALELWGPYHNQQELELDLLGGASIPDPNDPRPHHKHRNRSRSRVRTRSGNSNESGNAHHHQSDHSDDDDVFHDASQDSESETDTDGDRYEVPFDVSRLPLAYGPKTTEILIEALFNPVKVVKPPERIAKEKESPFEMFVDAEEEKLRRERARERRRQEQEQGDGKPFDRERTIGPWNGYKIANSGEAGSVYSTDSASVGHSTEEHSARGSGSTGSHDDHDGGKGKNARAWWAKRRPGSSRPATPAVAAR</sequence>